<dbReference type="Proteomes" id="UP001396334">
    <property type="component" value="Unassembled WGS sequence"/>
</dbReference>
<evidence type="ECO:0000313" key="2">
    <source>
        <dbReference type="Proteomes" id="UP001396334"/>
    </source>
</evidence>
<gene>
    <name evidence="1" type="ORF">V6N11_069523</name>
</gene>
<accession>A0ABR2Q3G3</accession>
<name>A0ABR2Q3G3_9ROSI</name>
<evidence type="ECO:0000313" key="1">
    <source>
        <dbReference type="EMBL" id="KAK8995074.1"/>
    </source>
</evidence>
<proteinExistence type="predicted"/>
<protein>
    <submittedName>
        <fullName evidence="1">Uncharacterized protein</fullName>
    </submittedName>
</protein>
<dbReference type="EMBL" id="JBBPBN010000046">
    <property type="protein sequence ID" value="KAK8995074.1"/>
    <property type="molecule type" value="Genomic_DNA"/>
</dbReference>
<keyword evidence="2" id="KW-1185">Reference proteome</keyword>
<sequence>MCSSHFTFPSLQETKSDIEVFSGRQKASIVSRAQIEIRFDSLEDLDHRLSLDLRSTSMRRMKIEGEKAEVKTKSIAENMFNSLFEVVDLIVLKESRTRVLSGIVDALKDDNLNTQEMGGVGKMTIVKNLSKQIMYNRRRQYHISFIVVSTHVYSVIEWSYSLLEVHSAAIEDLLRHIVDTWEGI</sequence>
<reference evidence="1 2" key="1">
    <citation type="journal article" date="2024" name="G3 (Bethesda)">
        <title>Genome assembly of Hibiscus sabdariffa L. provides insights into metabolisms of medicinal natural products.</title>
        <authorList>
            <person name="Kim T."/>
        </authorList>
    </citation>
    <scope>NUCLEOTIDE SEQUENCE [LARGE SCALE GENOMIC DNA]</scope>
    <source>
        <strain evidence="1">TK-2024</strain>
        <tissue evidence="1">Old leaves</tissue>
    </source>
</reference>
<comment type="caution">
    <text evidence="1">The sequence shown here is derived from an EMBL/GenBank/DDBJ whole genome shotgun (WGS) entry which is preliminary data.</text>
</comment>
<organism evidence="1 2">
    <name type="scientific">Hibiscus sabdariffa</name>
    <name type="common">roselle</name>
    <dbReference type="NCBI Taxonomy" id="183260"/>
    <lineage>
        <taxon>Eukaryota</taxon>
        <taxon>Viridiplantae</taxon>
        <taxon>Streptophyta</taxon>
        <taxon>Embryophyta</taxon>
        <taxon>Tracheophyta</taxon>
        <taxon>Spermatophyta</taxon>
        <taxon>Magnoliopsida</taxon>
        <taxon>eudicotyledons</taxon>
        <taxon>Gunneridae</taxon>
        <taxon>Pentapetalae</taxon>
        <taxon>rosids</taxon>
        <taxon>malvids</taxon>
        <taxon>Malvales</taxon>
        <taxon>Malvaceae</taxon>
        <taxon>Malvoideae</taxon>
        <taxon>Hibiscus</taxon>
    </lineage>
</organism>